<reference evidence="2" key="1">
    <citation type="submission" date="2017-09" db="EMBL/GenBank/DDBJ databases">
        <title>Depth-based differentiation of microbial function through sediment-hosted aquifers and enrichment of novel symbionts in the deep terrestrial subsurface.</title>
        <authorList>
            <person name="Probst A.J."/>
            <person name="Ladd B."/>
            <person name="Jarett J.K."/>
            <person name="Geller-Mcgrath D.E."/>
            <person name="Sieber C.M.K."/>
            <person name="Emerson J.B."/>
            <person name="Anantharaman K."/>
            <person name="Thomas B.C."/>
            <person name="Malmstrom R."/>
            <person name="Stieglmeier M."/>
            <person name="Klingl A."/>
            <person name="Woyke T."/>
            <person name="Ryan C.M."/>
            <person name="Banfield J.F."/>
        </authorList>
    </citation>
    <scope>NUCLEOTIDE SEQUENCE [LARGE SCALE GENOMIC DNA]</scope>
</reference>
<name>A0A2M7SFM0_9BACT</name>
<dbReference type="Proteomes" id="UP000229307">
    <property type="component" value="Unassembled WGS sequence"/>
</dbReference>
<accession>A0A2M7SFM0</accession>
<proteinExistence type="predicted"/>
<sequence length="96" mass="11601">MQRLHCHRIKIQLNILKNNSYNNSACPYYYWYFMVSEQEPHYDPNVLDDIKHLIYLNEVDGIVSNEKGFMREASKTLFPNKDFLTLNQFIERLKQN</sequence>
<dbReference type="EMBL" id="PFMR01000005">
    <property type="protein sequence ID" value="PIZ18300.1"/>
    <property type="molecule type" value="Genomic_DNA"/>
</dbReference>
<evidence type="ECO:0000313" key="1">
    <source>
        <dbReference type="EMBL" id="PIZ18300.1"/>
    </source>
</evidence>
<organism evidence="1 2">
    <name type="scientific">Candidatus Desantisbacteria bacterium CG_4_10_14_0_8_um_filter_48_22</name>
    <dbReference type="NCBI Taxonomy" id="1974543"/>
    <lineage>
        <taxon>Bacteria</taxon>
        <taxon>Candidatus Desantisiibacteriota</taxon>
    </lineage>
</organism>
<protein>
    <submittedName>
        <fullName evidence="1">Uncharacterized protein</fullName>
    </submittedName>
</protein>
<evidence type="ECO:0000313" key="2">
    <source>
        <dbReference type="Proteomes" id="UP000229307"/>
    </source>
</evidence>
<gene>
    <name evidence="1" type="ORF">COY52_00160</name>
</gene>
<comment type="caution">
    <text evidence="1">The sequence shown here is derived from an EMBL/GenBank/DDBJ whole genome shotgun (WGS) entry which is preliminary data.</text>
</comment>
<dbReference type="AlphaFoldDB" id="A0A2M7SFM0"/>